<feature type="compositionally biased region" description="Low complexity" evidence="1">
    <location>
        <begin position="319"/>
        <end position="333"/>
    </location>
</feature>
<dbReference type="Proteomes" id="UP001221898">
    <property type="component" value="Unassembled WGS sequence"/>
</dbReference>
<dbReference type="EMBL" id="JAINUG010000333">
    <property type="protein sequence ID" value="KAJ8378046.1"/>
    <property type="molecule type" value="Genomic_DNA"/>
</dbReference>
<comment type="caution">
    <text evidence="2">The sequence shown here is derived from an EMBL/GenBank/DDBJ whole genome shotgun (WGS) entry which is preliminary data.</text>
</comment>
<name>A0AAD7RD17_9TELE</name>
<accession>A0AAD7RD17</accession>
<dbReference type="PANTHER" id="PTHR21555:SF0">
    <property type="entry name" value="SPECIFICALLY ANDROGEN-REGULATED GENE PROTEIN"/>
    <property type="match status" value="1"/>
</dbReference>
<feature type="compositionally biased region" description="Low complexity" evidence="1">
    <location>
        <begin position="253"/>
        <end position="269"/>
    </location>
</feature>
<feature type="region of interest" description="Disordered" evidence="1">
    <location>
        <begin position="193"/>
        <end position="281"/>
    </location>
</feature>
<feature type="compositionally biased region" description="Polar residues" evidence="1">
    <location>
        <begin position="376"/>
        <end position="393"/>
    </location>
</feature>
<dbReference type="InterPro" id="IPR026152">
    <property type="entry name" value="SARG"/>
</dbReference>
<evidence type="ECO:0000313" key="2">
    <source>
        <dbReference type="EMBL" id="KAJ8378046.1"/>
    </source>
</evidence>
<evidence type="ECO:0000256" key="1">
    <source>
        <dbReference type="SAM" id="MobiDB-lite"/>
    </source>
</evidence>
<reference evidence="2" key="1">
    <citation type="journal article" date="2023" name="Science">
        <title>Genome structures resolve the early diversification of teleost fishes.</title>
        <authorList>
            <person name="Parey E."/>
            <person name="Louis A."/>
            <person name="Montfort J."/>
            <person name="Bouchez O."/>
            <person name="Roques C."/>
            <person name="Iampietro C."/>
            <person name="Lluch J."/>
            <person name="Castinel A."/>
            <person name="Donnadieu C."/>
            <person name="Desvignes T."/>
            <person name="Floi Bucao C."/>
            <person name="Jouanno E."/>
            <person name="Wen M."/>
            <person name="Mejri S."/>
            <person name="Dirks R."/>
            <person name="Jansen H."/>
            <person name="Henkel C."/>
            <person name="Chen W.J."/>
            <person name="Zahm M."/>
            <person name="Cabau C."/>
            <person name="Klopp C."/>
            <person name="Thompson A.W."/>
            <person name="Robinson-Rechavi M."/>
            <person name="Braasch I."/>
            <person name="Lecointre G."/>
            <person name="Bobe J."/>
            <person name="Postlethwait J.H."/>
            <person name="Berthelot C."/>
            <person name="Roest Crollius H."/>
            <person name="Guiguen Y."/>
        </authorList>
    </citation>
    <scope>NUCLEOTIDE SEQUENCE</scope>
    <source>
        <strain evidence="2">NC1722</strain>
    </source>
</reference>
<evidence type="ECO:0000313" key="3">
    <source>
        <dbReference type="Proteomes" id="UP001221898"/>
    </source>
</evidence>
<sequence>MFNLNNILCTGSETGSLLLSANQRRPEKCGSRPFPCAMPKSDTWPGGVAMESMTSMDSAGSCDSMVSVNSGFSDDSLEHLSAEERECLLFLEETIESLEVEEDSGLSNDEHDDLPVPGSLAAKMADLSSSMGQGRLDEVSKYPYDDPVTELGMDHKPFSYLVPTPLVLANSGSNTLPKTGTVAEPLPTISNCLTDLPQTGLHGRASPAGGPPRGQDTLVQGGIAQDDPKTSPPAVAPKPKRLPSNIILKTHKSPISSPVSSPDPAASHACLSPSERVMMDPQKVRMEALRKLGLLKEDEVNSGPAHSPLHSPKFHRFTPSESPTSTDPPQSDTAKTLHSPAKAPAEPKSCGGYRERSRSELLAVLRPPPANPKGGKSTTLERSGSADGSSSTGHAPLASDRIRDFRAMQSDAPQKSPATAAAEKAIELGDGVRSHKLPRSQGISVLITPHSKSGEERREALRKLGLLKD</sequence>
<keyword evidence="3" id="KW-1185">Reference proteome</keyword>
<dbReference type="AlphaFoldDB" id="A0AAD7RD17"/>
<dbReference type="Pfam" id="PF15385">
    <property type="entry name" value="SARG"/>
    <property type="match status" value="3"/>
</dbReference>
<organism evidence="2 3">
    <name type="scientific">Aldrovandia affinis</name>
    <dbReference type="NCBI Taxonomy" id="143900"/>
    <lineage>
        <taxon>Eukaryota</taxon>
        <taxon>Metazoa</taxon>
        <taxon>Chordata</taxon>
        <taxon>Craniata</taxon>
        <taxon>Vertebrata</taxon>
        <taxon>Euteleostomi</taxon>
        <taxon>Actinopterygii</taxon>
        <taxon>Neopterygii</taxon>
        <taxon>Teleostei</taxon>
        <taxon>Notacanthiformes</taxon>
        <taxon>Halosauridae</taxon>
        <taxon>Aldrovandia</taxon>
    </lineage>
</organism>
<gene>
    <name evidence="2" type="ORF">AAFF_G00249170</name>
</gene>
<protein>
    <recommendedName>
        <fullName evidence="4">Specifically androgen-regulated gene protein</fullName>
    </recommendedName>
</protein>
<dbReference type="PANTHER" id="PTHR21555">
    <property type="entry name" value="SPECIFICALLY ANDROGEN-REGULATED GENE PROTEIN"/>
    <property type="match status" value="1"/>
</dbReference>
<proteinExistence type="predicted"/>
<evidence type="ECO:0008006" key="4">
    <source>
        <dbReference type="Google" id="ProtNLM"/>
    </source>
</evidence>
<feature type="region of interest" description="Disordered" evidence="1">
    <location>
        <begin position="299"/>
        <end position="422"/>
    </location>
</feature>